<sequence length="253" mass="28226">MVADPQLLFKLIAFASIAGAIENLKPMFLVQNGSAIENLQSYPIGISPVTFLVNYSDPNYDTIVANVSESHIPVVIGASHSDIPFDLQTYYSALKTKQFGRNIIVGDYIPSTMDIGHDFGNIQGLVFIANKQRNGRGSNTTVWDSPRGDVYLNINLYWTEEVKRDLLPIHCDRALISAVKSTQPGDNSKLLIKLLKPISFNNGMKNCVRNEVKKFDLRTTGQMKKIRSEILLNCGVGKAGDKHKKNKNHIMRF</sequence>
<dbReference type="OrthoDB" id="10250105at2759"/>
<dbReference type="GO" id="GO:0005737">
    <property type="term" value="C:cytoplasm"/>
    <property type="evidence" value="ECO:0007669"/>
    <property type="project" value="TreeGrafter"/>
</dbReference>
<name>A0A9Q0ML15_9DIPT</name>
<protein>
    <submittedName>
        <fullName evidence="1">Uncharacterized protein</fullName>
    </submittedName>
</protein>
<dbReference type="SUPFAM" id="SSF55681">
    <property type="entry name" value="Class II aaRS and biotin synthetases"/>
    <property type="match status" value="1"/>
</dbReference>
<accession>A0A9Q0ML15</accession>
<comment type="caution">
    <text evidence="1">The sequence shown here is derived from an EMBL/GenBank/DDBJ whole genome shotgun (WGS) entry which is preliminary data.</text>
</comment>
<keyword evidence="2" id="KW-1185">Reference proteome</keyword>
<dbReference type="InterPro" id="IPR045864">
    <property type="entry name" value="aa-tRNA-synth_II/BPL/LPL"/>
</dbReference>
<dbReference type="AlphaFoldDB" id="A0A9Q0ML15"/>
<proteinExistence type="predicted"/>
<dbReference type="Proteomes" id="UP001151699">
    <property type="component" value="Unassembled WGS sequence"/>
</dbReference>
<dbReference type="EMBL" id="WJQU01002114">
    <property type="protein sequence ID" value="KAJ6633319.1"/>
    <property type="molecule type" value="Genomic_DNA"/>
</dbReference>
<organism evidence="1 2">
    <name type="scientific">Pseudolycoriella hygida</name>
    <dbReference type="NCBI Taxonomy" id="35572"/>
    <lineage>
        <taxon>Eukaryota</taxon>
        <taxon>Metazoa</taxon>
        <taxon>Ecdysozoa</taxon>
        <taxon>Arthropoda</taxon>
        <taxon>Hexapoda</taxon>
        <taxon>Insecta</taxon>
        <taxon>Pterygota</taxon>
        <taxon>Neoptera</taxon>
        <taxon>Endopterygota</taxon>
        <taxon>Diptera</taxon>
        <taxon>Nematocera</taxon>
        <taxon>Sciaroidea</taxon>
        <taxon>Sciaridae</taxon>
        <taxon>Pseudolycoriella</taxon>
    </lineage>
</organism>
<gene>
    <name evidence="1" type="ORF">Bhyg_15659</name>
</gene>
<dbReference type="PANTHER" id="PTHR12835:SF5">
    <property type="entry name" value="BIOTIN--PROTEIN LIGASE"/>
    <property type="match status" value="1"/>
</dbReference>
<reference evidence="1" key="1">
    <citation type="submission" date="2022-07" db="EMBL/GenBank/DDBJ databases">
        <authorList>
            <person name="Trinca V."/>
            <person name="Uliana J.V.C."/>
            <person name="Torres T.T."/>
            <person name="Ward R.J."/>
            <person name="Monesi N."/>
        </authorList>
    </citation>
    <scope>NUCLEOTIDE SEQUENCE</scope>
    <source>
        <strain evidence="1">HSMRA1968</strain>
        <tissue evidence="1">Whole embryos</tissue>
    </source>
</reference>
<dbReference type="PANTHER" id="PTHR12835">
    <property type="entry name" value="BIOTIN PROTEIN LIGASE"/>
    <property type="match status" value="1"/>
</dbReference>
<evidence type="ECO:0000313" key="1">
    <source>
        <dbReference type="EMBL" id="KAJ6633319.1"/>
    </source>
</evidence>
<dbReference type="Gene3D" id="3.30.930.10">
    <property type="entry name" value="Bira Bifunctional Protein, Domain 2"/>
    <property type="match status" value="1"/>
</dbReference>
<dbReference type="GO" id="GO:0004077">
    <property type="term" value="F:biotin--[biotin carboxyl-carrier protein] ligase activity"/>
    <property type="evidence" value="ECO:0007669"/>
    <property type="project" value="TreeGrafter"/>
</dbReference>
<evidence type="ECO:0000313" key="2">
    <source>
        <dbReference type="Proteomes" id="UP001151699"/>
    </source>
</evidence>